<evidence type="ECO:0000256" key="4">
    <source>
        <dbReference type="ARBA" id="ARBA00023002"/>
    </source>
</evidence>
<evidence type="ECO:0000256" key="3">
    <source>
        <dbReference type="ARBA" id="ARBA00022827"/>
    </source>
</evidence>
<evidence type="ECO:0000256" key="1">
    <source>
        <dbReference type="ARBA" id="ARBA00001974"/>
    </source>
</evidence>
<accession>A0A078ABB5</accession>
<dbReference type="OMA" id="GHIAGFY"/>
<dbReference type="EMBL" id="CCKQ01008147">
    <property type="protein sequence ID" value="CDW79590.1"/>
    <property type="molecule type" value="Genomic_DNA"/>
</dbReference>
<evidence type="ECO:0000256" key="2">
    <source>
        <dbReference type="ARBA" id="ARBA00022630"/>
    </source>
</evidence>
<keyword evidence="7" id="KW-1185">Reference proteome</keyword>
<dbReference type="InterPro" id="IPR023753">
    <property type="entry name" value="FAD/NAD-binding_dom"/>
</dbReference>
<keyword evidence="4" id="KW-0560">Oxidoreductase</keyword>
<keyword evidence="3" id="KW-0274">FAD</keyword>
<sequence>MQSKVSRIVCIGGGHCNVQVMKMLKQVMPGSAKMTLLTEAPNAYYSGMLPGAISHLYKDEDIQIQLKPLAHWCKADYIERRVHAINANENRIILEGDGEVQYDYLAVNVGSRTRGANETKGVKEHSLSTRPINDLLGKIEHKEAQLIRDNIIPEVVVCGGGAAGIEMAFGFKRRWSDLFKQEIHVSIISADPTVLYGSDESLRTEINRKFKEKNIDLYINGKVQEINENCVILADGRVIPCNVAVWATGAEPQKMIGRSNLDILNGYIRVNDNMQSTSHPNIFGGGDCVTMQTFAEKRFPPKAGVYAVRAGPYIAQNLANSINGVPLTTYVPQSGFLALLMTGDGKAIGSKFGIAFAGKWVWNMKDYIDRSFMKLFNPNYLFKDFQTRGYEEPLENNELFENEKSDEKQVTDKIRERINALNSKDSAVTLLAGEDHEEFFEQLFVLDRMARDEHFCNEVVDNFRQLKNK</sequence>
<dbReference type="InterPro" id="IPR036188">
    <property type="entry name" value="FAD/NAD-bd_sf"/>
</dbReference>
<organism evidence="6 7">
    <name type="scientific">Stylonychia lemnae</name>
    <name type="common">Ciliate</name>
    <dbReference type="NCBI Taxonomy" id="5949"/>
    <lineage>
        <taxon>Eukaryota</taxon>
        <taxon>Sar</taxon>
        <taxon>Alveolata</taxon>
        <taxon>Ciliophora</taxon>
        <taxon>Intramacronucleata</taxon>
        <taxon>Spirotrichea</taxon>
        <taxon>Stichotrichia</taxon>
        <taxon>Sporadotrichida</taxon>
        <taxon>Oxytrichidae</taxon>
        <taxon>Stylonychinae</taxon>
        <taxon>Stylonychia</taxon>
    </lineage>
</organism>
<reference evidence="6 7" key="1">
    <citation type="submission" date="2014-06" db="EMBL/GenBank/DDBJ databases">
        <authorList>
            <person name="Swart Estienne"/>
        </authorList>
    </citation>
    <scope>NUCLEOTIDE SEQUENCE [LARGE SCALE GENOMIC DNA]</scope>
    <source>
        <strain evidence="6 7">130c</strain>
    </source>
</reference>
<dbReference type="Gene3D" id="3.50.50.100">
    <property type="match status" value="1"/>
</dbReference>
<dbReference type="NCBIfam" id="TIGR03169">
    <property type="entry name" value="Nterm_to_SelD"/>
    <property type="match status" value="1"/>
</dbReference>
<dbReference type="GO" id="GO:0019646">
    <property type="term" value="P:aerobic electron transport chain"/>
    <property type="evidence" value="ECO:0007669"/>
    <property type="project" value="TreeGrafter"/>
</dbReference>
<comment type="cofactor">
    <cofactor evidence="1">
        <name>FAD</name>
        <dbReference type="ChEBI" id="CHEBI:57692"/>
    </cofactor>
</comment>
<dbReference type="InParanoid" id="A0A078ABB5"/>
<dbReference type="PANTHER" id="PTHR42913:SF9">
    <property type="entry name" value="SLR1591 PROTEIN"/>
    <property type="match status" value="1"/>
</dbReference>
<dbReference type="PRINTS" id="PR00368">
    <property type="entry name" value="FADPNR"/>
</dbReference>
<evidence type="ECO:0000259" key="5">
    <source>
        <dbReference type="Pfam" id="PF07992"/>
    </source>
</evidence>
<dbReference type="InterPro" id="IPR017584">
    <property type="entry name" value="Pyridine_nucleo_diS_OxRdtase_N"/>
</dbReference>
<proteinExistence type="predicted"/>
<evidence type="ECO:0000313" key="6">
    <source>
        <dbReference type="EMBL" id="CDW79590.1"/>
    </source>
</evidence>
<dbReference type="Pfam" id="PF07992">
    <property type="entry name" value="Pyr_redox_2"/>
    <property type="match status" value="1"/>
</dbReference>
<dbReference type="InterPro" id="IPR051169">
    <property type="entry name" value="NADH-Q_oxidoreductase"/>
</dbReference>
<dbReference type="SUPFAM" id="SSF51905">
    <property type="entry name" value="FAD/NAD(P)-binding domain"/>
    <property type="match status" value="2"/>
</dbReference>
<dbReference type="AlphaFoldDB" id="A0A078ABB5"/>
<name>A0A078ABB5_STYLE</name>
<feature type="domain" description="FAD/NAD(P)-binding" evidence="5">
    <location>
        <begin position="7"/>
        <end position="292"/>
    </location>
</feature>
<gene>
    <name evidence="6" type="primary">Contig10635.g11355</name>
    <name evidence="6" type="ORF">STYLEM_8580</name>
</gene>
<dbReference type="GO" id="GO:0003955">
    <property type="term" value="F:NAD(P)H dehydrogenase (quinone) activity"/>
    <property type="evidence" value="ECO:0007669"/>
    <property type="project" value="TreeGrafter"/>
</dbReference>
<dbReference type="PANTHER" id="PTHR42913">
    <property type="entry name" value="APOPTOSIS-INDUCING FACTOR 1"/>
    <property type="match status" value="1"/>
</dbReference>
<protein>
    <submittedName>
        <fullName evidence="6">Pyridine nucleotide-disulfide oxidoreductase family protein</fullName>
    </submittedName>
</protein>
<dbReference type="OrthoDB" id="409395at2759"/>
<dbReference type="Proteomes" id="UP000039865">
    <property type="component" value="Unassembled WGS sequence"/>
</dbReference>
<evidence type="ECO:0000313" key="7">
    <source>
        <dbReference type="Proteomes" id="UP000039865"/>
    </source>
</evidence>
<keyword evidence="2" id="KW-0285">Flavoprotein</keyword>